<keyword evidence="3 6" id="KW-0378">Hydrolase</keyword>
<dbReference type="Pfam" id="PF04851">
    <property type="entry name" value="ResIII"/>
    <property type="match status" value="1"/>
</dbReference>
<comment type="caution">
    <text evidence="6">Lacks conserved residue(s) required for the propagation of feature annotation.</text>
</comment>
<dbReference type="HAMAP" id="MF_02206">
    <property type="entry name" value="DinG_exonucl"/>
    <property type="match status" value="1"/>
</dbReference>
<keyword evidence="10" id="KW-1185">Reference proteome</keyword>
<dbReference type="EC" id="3.1.-.-" evidence="6 7"/>
<dbReference type="EMBL" id="JAUSUG010000028">
    <property type="protein sequence ID" value="MDQ0257441.1"/>
    <property type="molecule type" value="Genomic_DNA"/>
</dbReference>
<feature type="domain" description="Helicase ATP-binding" evidence="8">
    <location>
        <begin position="251"/>
        <end position="518"/>
    </location>
</feature>
<dbReference type="SMART" id="SM00487">
    <property type="entry name" value="DEXDc"/>
    <property type="match status" value="1"/>
</dbReference>
<dbReference type="InterPro" id="IPR006935">
    <property type="entry name" value="Helicase/UvrB_N"/>
</dbReference>
<keyword evidence="1 6" id="KW-0540">Nuclease</keyword>
<feature type="binding site" evidence="6">
    <location>
        <begin position="286"/>
        <end position="293"/>
    </location>
    <ligand>
        <name>ATP</name>
        <dbReference type="ChEBI" id="CHEBI:30616"/>
    </ligand>
</feature>
<evidence type="ECO:0000256" key="5">
    <source>
        <dbReference type="ARBA" id="ARBA00022840"/>
    </source>
</evidence>
<dbReference type="NCBIfam" id="TIGR01407">
    <property type="entry name" value="dinG_rel"/>
    <property type="match status" value="1"/>
</dbReference>
<dbReference type="SMART" id="SM00491">
    <property type="entry name" value="HELICc2"/>
    <property type="match status" value="1"/>
</dbReference>
<keyword evidence="5 6" id="KW-0067">ATP-binding</keyword>
<evidence type="ECO:0000256" key="6">
    <source>
        <dbReference type="HAMAP-Rule" id="MF_02206"/>
    </source>
</evidence>
<dbReference type="InterPro" id="IPR013520">
    <property type="entry name" value="Ribonucl_H"/>
</dbReference>
<dbReference type="InterPro" id="IPR036397">
    <property type="entry name" value="RNaseH_sf"/>
</dbReference>
<evidence type="ECO:0000256" key="7">
    <source>
        <dbReference type="RuleBase" id="RU364106"/>
    </source>
</evidence>
<organism evidence="9 10">
    <name type="scientific">Evansella vedderi</name>
    <dbReference type="NCBI Taxonomy" id="38282"/>
    <lineage>
        <taxon>Bacteria</taxon>
        <taxon>Bacillati</taxon>
        <taxon>Bacillota</taxon>
        <taxon>Bacilli</taxon>
        <taxon>Bacillales</taxon>
        <taxon>Bacillaceae</taxon>
        <taxon>Evansella</taxon>
    </lineage>
</organism>
<comment type="function">
    <text evidence="6 7">3'-5' exonuclease.</text>
</comment>
<dbReference type="NCBIfam" id="NF005981">
    <property type="entry name" value="PRK08074.1"/>
    <property type="match status" value="1"/>
</dbReference>
<dbReference type="InterPro" id="IPR027417">
    <property type="entry name" value="P-loop_NTPase"/>
</dbReference>
<dbReference type="InterPro" id="IPR014013">
    <property type="entry name" value="Helic_SF1/SF2_ATP-bd_DinG/Rad3"/>
</dbReference>
<dbReference type="Gene3D" id="3.40.50.300">
    <property type="entry name" value="P-loop containing nucleotide triphosphate hydrolases"/>
    <property type="match status" value="2"/>
</dbReference>
<gene>
    <name evidence="6 7" type="primary">dinG</name>
    <name evidence="9" type="ORF">J2S74_004899</name>
</gene>
<evidence type="ECO:0000313" key="10">
    <source>
        <dbReference type="Proteomes" id="UP001230005"/>
    </source>
</evidence>
<dbReference type="SUPFAM" id="SSF53098">
    <property type="entry name" value="Ribonuclease H-like"/>
    <property type="match status" value="1"/>
</dbReference>
<dbReference type="NCBIfam" id="TIGR00573">
    <property type="entry name" value="dnaq"/>
    <property type="match status" value="1"/>
</dbReference>
<dbReference type="SUPFAM" id="SSF52540">
    <property type="entry name" value="P-loop containing nucleoside triphosphate hydrolases"/>
    <property type="match status" value="2"/>
</dbReference>
<evidence type="ECO:0000256" key="3">
    <source>
        <dbReference type="ARBA" id="ARBA00022801"/>
    </source>
</evidence>
<accession>A0ABU0A3A7</accession>
<dbReference type="Pfam" id="PF00929">
    <property type="entry name" value="RNase_T"/>
    <property type="match status" value="1"/>
</dbReference>
<dbReference type="InterPro" id="IPR012337">
    <property type="entry name" value="RNaseH-like_sf"/>
</dbReference>
<keyword evidence="4 6" id="KW-0269">Exonuclease</keyword>
<dbReference type="PANTHER" id="PTHR11472">
    <property type="entry name" value="DNA REPAIR DEAD HELICASE RAD3/XP-D SUBFAMILY MEMBER"/>
    <property type="match status" value="1"/>
</dbReference>
<dbReference type="PANTHER" id="PTHR11472:SF34">
    <property type="entry name" value="REGULATOR OF TELOMERE ELONGATION HELICASE 1"/>
    <property type="match status" value="1"/>
</dbReference>
<evidence type="ECO:0000256" key="1">
    <source>
        <dbReference type="ARBA" id="ARBA00022722"/>
    </source>
</evidence>
<evidence type="ECO:0000256" key="2">
    <source>
        <dbReference type="ARBA" id="ARBA00022741"/>
    </source>
</evidence>
<evidence type="ECO:0000259" key="8">
    <source>
        <dbReference type="PROSITE" id="PS51193"/>
    </source>
</evidence>
<dbReference type="InterPro" id="IPR006054">
    <property type="entry name" value="DnaQ"/>
</dbReference>
<dbReference type="SMART" id="SM00479">
    <property type="entry name" value="EXOIII"/>
    <property type="match status" value="1"/>
</dbReference>
<reference evidence="9 10" key="1">
    <citation type="submission" date="2023-07" db="EMBL/GenBank/DDBJ databases">
        <title>Genomic Encyclopedia of Type Strains, Phase IV (KMG-IV): sequencing the most valuable type-strain genomes for metagenomic binning, comparative biology and taxonomic classification.</title>
        <authorList>
            <person name="Goeker M."/>
        </authorList>
    </citation>
    <scope>NUCLEOTIDE SEQUENCE [LARGE SCALE GENOMIC DNA]</scope>
    <source>
        <strain evidence="9 10">DSM 9768</strain>
    </source>
</reference>
<dbReference type="InterPro" id="IPR045028">
    <property type="entry name" value="DinG/Rad3-like"/>
</dbReference>
<dbReference type="Proteomes" id="UP001230005">
    <property type="component" value="Unassembled WGS sequence"/>
</dbReference>
<name>A0ABU0A3A7_9BACI</name>
<dbReference type="GO" id="GO:0003678">
    <property type="term" value="F:DNA helicase activity"/>
    <property type="evidence" value="ECO:0007669"/>
    <property type="project" value="UniProtKB-EC"/>
</dbReference>
<dbReference type="InterPro" id="IPR014001">
    <property type="entry name" value="Helicase_ATP-bd"/>
</dbReference>
<dbReference type="PROSITE" id="PS51193">
    <property type="entry name" value="HELICASE_ATP_BIND_2"/>
    <property type="match status" value="1"/>
</dbReference>
<keyword evidence="9" id="KW-0347">Helicase</keyword>
<keyword evidence="2 6" id="KW-0547">Nucleotide-binding</keyword>
<dbReference type="CDD" id="cd06127">
    <property type="entry name" value="DEDDh"/>
    <property type="match status" value="1"/>
</dbReference>
<comment type="similarity">
    <text evidence="6 7">Belongs to the helicase family. DinG subfamily. Type 2 sub-subfamily.</text>
</comment>
<evidence type="ECO:0000256" key="4">
    <source>
        <dbReference type="ARBA" id="ARBA00022839"/>
    </source>
</evidence>
<dbReference type="Gene3D" id="3.30.420.10">
    <property type="entry name" value="Ribonuclease H-like superfamily/Ribonuclease H"/>
    <property type="match status" value="1"/>
</dbReference>
<evidence type="ECO:0000313" key="9">
    <source>
        <dbReference type="EMBL" id="MDQ0257441.1"/>
    </source>
</evidence>
<dbReference type="InterPro" id="IPR006310">
    <property type="entry name" value="DinG"/>
</dbReference>
<dbReference type="RefSeq" id="WP_307331162.1">
    <property type="nucleotide sequence ID" value="NZ_JAUSUG010000028.1"/>
</dbReference>
<protein>
    <recommendedName>
        <fullName evidence="6 7">3'-5' exonuclease DinG</fullName>
        <ecNumber evidence="6 7">3.1.-.-</ecNumber>
    </recommendedName>
</protein>
<dbReference type="InterPro" id="IPR006555">
    <property type="entry name" value="ATP-dep_Helicase_C"/>
</dbReference>
<dbReference type="GO" id="GO:0016787">
    <property type="term" value="F:hydrolase activity"/>
    <property type="evidence" value="ECO:0007669"/>
    <property type="project" value="UniProtKB-KW"/>
</dbReference>
<comment type="caution">
    <text evidence="9">The sequence shown here is derived from an EMBL/GenBank/DDBJ whole genome shotgun (WGS) entry which is preliminary data.</text>
</comment>
<proteinExistence type="inferred from homology"/>
<dbReference type="Pfam" id="PF13307">
    <property type="entry name" value="Helicase_C_2"/>
    <property type="match status" value="1"/>
</dbReference>
<sequence length="922" mass="106258">MERFVVIDVETTGVSFEKGDRIIQVAYVVIQDNTIVERYSSYVNPKRSIPLFIQSLTNIDNTFVKEAPVFEEIAPKLLEALNGAFFVAHNVDFDLNFLNKELSAAGYNPFDGLVIDTVELAKIAFPTADGFRLSQLSKNFHMDHDQPHRADSDAEATGQLFIEILERLSRLPIETLSKLNQLAPRLKSNMKILLHRWMLQNDRSLQKDDFDYDYSYGLALRKVSEDEIMETHNGEIDFNHFFNTFLKNEKWCKERMEGFELRPGQLEMLSFIHETMKEGNHGLIEAGTGTGKTLAYLISAAFLAKEKNKRVIISTQTIQLQEQLLQKELPNAMKFLPFPIRIALLKGRSHYLCLQKFKNLLKNDINDTYDRAVSKAQILVWLTETETGDVEELSLATQNKRFWYEVSSDSYSCVTHSCFYQRARKRAQMADIVVTNHSLVLSDIRAGHQLLPAYEYIILDEGHHFEETATEQLGFQLDYLIVTQLLNESGAIDGDGFLHVISKTLLLDKEIGNTIFNLDEGGKVLKQEWYELFLLLYDYICKKQGQFNERGRMTVKMDVYDEEWFPVQESVDRFSALLDEWIKDLLKLSKHLEQHFVNELDIKQTLQAYIERVKKIQDTYNNLFINQQPEMIHWLEAETKGPKTSIFIKGRPVQVAEYLGDDFFSTKESVILTSATLTVSNKFKYMIQRLGLESFPVKTKRVVSPFHWDKQVQLVVPTDMPLIQESGEDAYIDAVVMQIYRLAQVTKGKMLVLFTSYDMLKKSYLLLKEMLEDEYVLIAQGVQTGSRNKLTRNFQQFEQAILLGSSSFWEGVDIPGRNLSVIVIVRLPFTPPDDPVFQAKSALLKEAGENPFMKLALPQAVIRFKQGFGRLIRRSSDRGIVVVLDRRIISTRYGKSFIKSLPNIPLMEKPMDELENDILKWL</sequence>